<protein>
    <submittedName>
        <fullName evidence="2">Uncharacterized protein</fullName>
    </submittedName>
</protein>
<sequence>MTQDRGGRPYARNASDPRPVPAPMSATRAGAVGGAEAGVTAEPGEEAGTVAYGVAAATAVLETLRGLLPLTVAGAAERFAAQGWTPGGRSRSGDGVPTGWGKDGVRASILPFGDGAIDVSFAVWIRDVDASGYFDDLDAVYEEGERVLAAVVRRIERSPLARRLLPTGQEATGEDEYIALRRWDLEGRCLTAGAVQHDGDLPVMVVITLNQPA</sequence>
<name>A0ABV2YGW5_9ACTN</name>
<reference evidence="2 3" key="1">
    <citation type="submission" date="2024-06" db="EMBL/GenBank/DDBJ databases">
        <title>The Natural Products Discovery Center: Release of the First 8490 Sequenced Strains for Exploring Actinobacteria Biosynthetic Diversity.</title>
        <authorList>
            <person name="Kalkreuter E."/>
            <person name="Kautsar S.A."/>
            <person name="Yang D."/>
            <person name="Bader C.D."/>
            <person name="Teijaro C.N."/>
            <person name="Fluegel L."/>
            <person name="Davis C.M."/>
            <person name="Simpson J.R."/>
            <person name="Lauterbach L."/>
            <person name="Steele A.D."/>
            <person name="Gui C."/>
            <person name="Meng S."/>
            <person name="Li G."/>
            <person name="Viehrig K."/>
            <person name="Ye F."/>
            <person name="Su P."/>
            <person name="Kiefer A.F."/>
            <person name="Nichols A."/>
            <person name="Cepeda A.J."/>
            <person name="Yan W."/>
            <person name="Fan B."/>
            <person name="Jiang Y."/>
            <person name="Adhikari A."/>
            <person name="Zheng C.-J."/>
            <person name="Schuster L."/>
            <person name="Cowan T.M."/>
            <person name="Smanski M.J."/>
            <person name="Chevrette M.G."/>
            <person name="De Carvalho L.P.S."/>
            <person name="Shen B."/>
        </authorList>
    </citation>
    <scope>NUCLEOTIDE SEQUENCE [LARGE SCALE GENOMIC DNA]</scope>
    <source>
        <strain evidence="2 3">NPDC038104</strain>
    </source>
</reference>
<dbReference type="Proteomes" id="UP001550850">
    <property type="component" value="Unassembled WGS sequence"/>
</dbReference>
<accession>A0ABV2YGW5</accession>
<proteinExistence type="predicted"/>
<dbReference type="EMBL" id="JBEZUR010000014">
    <property type="protein sequence ID" value="MEU3554963.1"/>
    <property type="molecule type" value="Genomic_DNA"/>
</dbReference>
<dbReference type="RefSeq" id="WP_308216739.1">
    <property type="nucleotide sequence ID" value="NZ_BEVZ01000005.1"/>
</dbReference>
<feature type="region of interest" description="Disordered" evidence="1">
    <location>
        <begin position="1"/>
        <end position="37"/>
    </location>
</feature>
<organism evidence="2 3">
    <name type="scientific">Streptomyces fragilis</name>
    <dbReference type="NCBI Taxonomy" id="67301"/>
    <lineage>
        <taxon>Bacteria</taxon>
        <taxon>Bacillati</taxon>
        <taxon>Actinomycetota</taxon>
        <taxon>Actinomycetes</taxon>
        <taxon>Kitasatosporales</taxon>
        <taxon>Streptomycetaceae</taxon>
        <taxon>Streptomyces</taxon>
    </lineage>
</organism>
<evidence type="ECO:0000256" key="1">
    <source>
        <dbReference type="SAM" id="MobiDB-lite"/>
    </source>
</evidence>
<evidence type="ECO:0000313" key="3">
    <source>
        <dbReference type="Proteomes" id="UP001550850"/>
    </source>
</evidence>
<comment type="caution">
    <text evidence="2">The sequence shown here is derived from an EMBL/GenBank/DDBJ whole genome shotgun (WGS) entry which is preliminary data.</text>
</comment>
<evidence type="ECO:0000313" key="2">
    <source>
        <dbReference type="EMBL" id="MEU3554963.1"/>
    </source>
</evidence>
<gene>
    <name evidence="2" type="ORF">AB0E65_12210</name>
</gene>
<keyword evidence="3" id="KW-1185">Reference proteome</keyword>